<protein>
    <recommendedName>
        <fullName evidence="10">Protein CyaE</fullName>
    </recommendedName>
</protein>
<keyword evidence="6" id="KW-0472">Membrane</keyword>
<dbReference type="PANTHER" id="PTHR30026">
    <property type="entry name" value="OUTER MEMBRANE PROTEIN TOLC"/>
    <property type="match status" value="1"/>
</dbReference>
<dbReference type="Proteomes" id="UP000501989">
    <property type="component" value="Chromosome"/>
</dbReference>
<dbReference type="GO" id="GO:0009279">
    <property type="term" value="C:cell outer membrane"/>
    <property type="evidence" value="ECO:0007669"/>
    <property type="project" value="UniProtKB-SubCell"/>
</dbReference>
<organism evidence="8 9">
    <name type="scientific">Pseudomonas graminis</name>
    <dbReference type="NCBI Taxonomy" id="158627"/>
    <lineage>
        <taxon>Bacteria</taxon>
        <taxon>Pseudomonadati</taxon>
        <taxon>Pseudomonadota</taxon>
        <taxon>Gammaproteobacteria</taxon>
        <taxon>Pseudomonadales</taxon>
        <taxon>Pseudomonadaceae</taxon>
        <taxon>Pseudomonas</taxon>
    </lineage>
</organism>
<dbReference type="GO" id="GO:0015288">
    <property type="term" value="F:porin activity"/>
    <property type="evidence" value="ECO:0007669"/>
    <property type="project" value="TreeGrafter"/>
</dbReference>
<comment type="similarity">
    <text evidence="2">Belongs to the outer membrane factor (OMF) (TC 1.B.17) family.</text>
</comment>
<evidence type="ECO:0000256" key="5">
    <source>
        <dbReference type="ARBA" id="ARBA00022692"/>
    </source>
</evidence>
<evidence type="ECO:0000256" key="1">
    <source>
        <dbReference type="ARBA" id="ARBA00004442"/>
    </source>
</evidence>
<dbReference type="InterPro" id="IPR028351">
    <property type="entry name" value="CyaE"/>
</dbReference>
<gene>
    <name evidence="8" type="ORF">FX982_04461</name>
</gene>
<accession>A0A6M8MXA6</accession>
<dbReference type="KEGG" id="pgg:FX982_04461"/>
<keyword evidence="4" id="KW-1134">Transmembrane beta strand</keyword>
<dbReference type="PIRSF" id="PIRSF001892">
    <property type="entry name" value="CyaE"/>
    <property type="match status" value="1"/>
</dbReference>
<sequence length="409" mass="45871">MSMGSSSHRRIALVELDQSRRNLTIAKSDYYPELNYSVDSTVSSLNTSYNAGPPKNRTAEISQKLSARWLLFDSGARRANVDHYKALDEAKFWHWTVVSNDILLQSAALYYDVLLSQNRLRSYVQVSDVLERSLAVADAHFKKGLSPYSDALKAKIAYDKSVADVNRARVIFSKKTGHLATLIGCHSSVEIQLQENIRDTFTRDIFSDLDQLLELSQEFNPQIKAARARVQASLHVVESERASGRPTVMLAANVSNSRVYKSDVLPGNRNNNHNAIMFSLNIPLDPWGKRRMLMERAAQQANIRLIEAEFIEETVRAKLWSDYQELMGARKRIEQSGHLVQNSLLSLNIIEGRYRSGVGSLAEVLQSTETYSTLAEQSFEDIVDLNLSHLRIATAIGRASIGNSLEIGP</sequence>
<dbReference type="InterPro" id="IPR003423">
    <property type="entry name" value="OMP_efflux"/>
</dbReference>
<name>A0A6M8MXA6_9PSED</name>
<evidence type="ECO:0000256" key="4">
    <source>
        <dbReference type="ARBA" id="ARBA00022452"/>
    </source>
</evidence>
<evidence type="ECO:0000256" key="7">
    <source>
        <dbReference type="ARBA" id="ARBA00023237"/>
    </source>
</evidence>
<dbReference type="InterPro" id="IPR051906">
    <property type="entry name" value="TolC-like"/>
</dbReference>
<keyword evidence="9" id="KW-1185">Reference proteome</keyword>
<keyword evidence="7" id="KW-0998">Cell outer membrane</keyword>
<dbReference type="GO" id="GO:1990281">
    <property type="term" value="C:efflux pump complex"/>
    <property type="evidence" value="ECO:0007669"/>
    <property type="project" value="TreeGrafter"/>
</dbReference>
<keyword evidence="3" id="KW-0813">Transport</keyword>
<keyword evidence="5" id="KW-0812">Transmembrane</keyword>
<dbReference type="Pfam" id="PF02321">
    <property type="entry name" value="OEP"/>
    <property type="match status" value="2"/>
</dbReference>
<dbReference type="GO" id="GO:0015562">
    <property type="term" value="F:efflux transmembrane transporter activity"/>
    <property type="evidence" value="ECO:0007669"/>
    <property type="project" value="InterPro"/>
</dbReference>
<evidence type="ECO:0008006" key="10">
    <source>
        <dbReference type="Google" id="ProtNLM"/>
    </source>
</evidence>
<reference evidence="9" key="1">
    <citation type="submission" date="2019-12" db="EMBL/GenBank/DDBJ databases">
        <title>Endophytic bacteria associated with Panax ginseng seedlings.</title>
        <authorList>
            <person name="Park J.M."/>
            <person name="Shin R."/>
            <person name="Jo S.H."/>
        </authorList>
    </citation>
    <scope>NUCLEOTIDE SEQUENCE [LARGE SCALE GENOMIC DNA]</scope>
    <source>
        <strain evidence="9">PgKB30</strain>
    </source>
</reference>
<comment type="subcellular location">
    <subcellularLocation>
        <location evidence="1">Cell outer membrane</location>
    </subcellularLocation>
</comment>
<proteinExistence type="inferred from homology"/>
<evidence type="ECO:0000256" key="2">
    <source>
        <dbReference type="ARBA" id="ARBA00007613"/>
    </source>
</evidence>
<evidence type="ECO:0000313" key="8">
    <source>
        <dbReference type="EMBL" id="QKF53468.1"/>
    </source>
</evidence>
<dbReference type="Gene3D" id="1.20.1600.10">
    <property type="entry name" value="Outer membrane efflux proteins (OEP)"/>
    <property type="match status" value="1"/>
</dbReference>
<dbReference type="PANTHER" id="PTHR30026:SF20">
    <property type="entry name" value="OUTER MEMBRANE PROTEIN TOLC"/>
    <property type="match status" value="1"/>
</dbReference>
<evidence type="ECO:0000256" key="6">
    <source>
        <dbReference type="ARBA" id="ARBA00023136"/>
    </source>
</evidence>
<dbReference type="EMBL" id="CP053746">
    <property type="protein sequence ID" value="QKF53468.1"/>
    <property type="molecule type" value="Genomic_DNA"/>
</dbReference>
<dbReference type="SUPFAM" id="SSF56954">
    <property type="entry name" value="Outer membrane efflux proteins (OEP)"/>
    <property type="match status" value="1"/>
</dbReference>
<dbReference type="AlphaFoldDB" id="A0A6M8MXA6"/>
<evidence type="ECO:0000256" key="3">
    <source>
        <dbReference type="ARBA" id="ARBA00022448"/>
    </source>
</evidence>
<evidence type="ECO:0000313" key="9">
    <source>
        <dbReference type="Proteomes" id="UP000501989"/>
    </source>
</evidence>